<proteinExistence type="predicted"/>
<name>C0D1S3_9FIRM</name>
<organism evidence="1 2">
    <name type="scientific">[Clostridium] asparagiforme DSM 15981</name>
    <dbReference type="NCBI Taxonomy" id="518636"/>
    <lineage>
        <taxon>Bacteria</taxon>
        <taxon>Bacillati</taxon>
        <taxon>Bacillota</taxon>
        <taxon>Clostridia</taxon>
        <taxon>Lachnospirales</taxon>
        <taxon>Lachnospiraceae</taxon>
        <taxon>Enterocloster</taxon>
    </lineage>
</organism>
<dbReference type="AlphaFoldDB" id="C0D1S3"/>
<evidence type="ECO:0000313" key="1">
    <source>
        <dbReference type="EMBL" id="EEG54722.1"/>
    </source>
</evidence>
<protein>
    <submittedName>
        <fullName evidence="1">Uncharacterized protein</fullName>
    </submittedName>
</protein>
<comment type="caution">
    <text evidence="1">The sequence shown here is derived from an EMBL/GenBank/DDBJ whole genome shotgun (WGS) entry which is preliminary data.</text>
</comment>
<sequence>MVAGSFEHGVYRSHFTGTAKPQRSATSAAFLWERVKMLPRANFPAV</sequence>
<dbReference type="HOGENOM" id="CLU_3181865_0_0_9"/>
<dbReference type="Proteomes" id="UP000004756">
    <property type="component" value="Unassembled WGS sequence"/>
</dbReference>
<evidence type="ECO:0000313" key="2">
    <source>
        <dbReference type="Proteomes" id="UP000004756"/>
    </source>
</evidence>
<keyword evidence="2" id="KW-1185">Reference proteome</keyword>
<reference evidence="1 2" key="1">
    <citation type="submission" date="2009-02" db="EMBL/GenBank/DDBJ databases">
        <title>Draft genome sequence of Clostridium asparagiforme (DSM 15981).</title>
        <authorList>
            <person name="Sudarsanam P."/>
            <person name="Ley R."/>
            <person name="Guruge J."/>
            <person name="Turnbaugh P.J."/>
            <person name="Mahowald M."/>
            <person name="Liep D."/>
            <person name="Gordon J."/>
        </authorList>
    </citation>
    <scope>NUCLEOTIDE SEQUENCE [LARGE SCALE GENOMIC DNA]</scope>
    <source>
        <strain evidence="1 2">DSM 15981</strain>
    </source>
</reference>
<accession>C0D1S3</accession>
<gene>
    <name evidence="1" type="ORF">CLOSTASPAR_03212</name>
</gene>
<dbReference type="EMBL" id="ACCJ01000237">
    <property type="protein sequence ID" value="EEG54722.1"/>
    <property type="molecule type" value="Genomic_DNA"/>
</dbReference>